<protein>
    <recommendedName>
        <fullName evidence="1">DUF6894 domain-containing protein</fullName>
    </recommendedName>
</protein>
<dbReference type="RefSeq" id="WP_106516160.1">
    <property type="nucleotide sequence ID" value="NZ_PXYI01000015.1"/>
</dbReference>
<dbReference type="Pfam" id="PF21834">
    <property type="entry name" value="DUF6894"/>
    <property type="match status" value="1"/>
</dbReference>
<dbReference type="OrthoDB" id="7575967at2"/>
<comment type="caution">
    <text evidence="2">The sequence shown here is derived from an EMBL/GenBank/DDBJ whole genome shotgun (WGS) entry which is preliminary data.</text>
</comment>
<evidence type="ECO:0000313" key="2">
    <source>
        <dbReference type="EMBL" id="PSJ36332.1"/>
    </source>
</evidence>
<sequence length="88" mass="9850">MRYFFNIADGQRVRDDIGQELPDHEAAQRYAVIVATEILQDDPQFIWEGHDVRVQVTDDRGLLLFEVLTFSNFAPAGEAAASGRSPKG</sequence>
<evidence type="ECO:0000259" key="1">
    <source>
        <dbReference type="Pfam" id="PF21834"/>
    </source>
</evidence>
<keyword evidence="3" id="KW-1185">Reference proteome</keyword>
<feature type="domain" description="DUF6894" evidence="1">
    <location>
        <begin position="2"/>
        <end position="67"/>
    </location>
</feature>
<name>A0A2P7QED0_9SPHN</name>
<dbReference type="Proteomes" id="UP000241167">
    <property type="component" value="Unassembled WGS sequence"/>
</dbReference>
<dbReference type="AlphaFoldDB" id="A0A2P7QED0"/>
<gene>
    <name evidence="2" type="ORF">C7I55_26970</name>
</gene>
<evidence type="ECO:0000313" key="3">
    <source>
        <dbReference type="Proteomes" id="UP000241167"/>
    </source>
</evidence>
<dbReference type="EMBL" id="PXYI01000015">
    <property type="protein sequence ID" value="PSJ36332.1"/>
    <property type="molecule type" value="Genomic_DNA"/>
</dbReference>
<proteinExistence type="predicted"/>
<organism evidence="2 3">
    <name type="scientific">Allosphingosinicella deserti</name>
    <dbReference type="NCBI Taxonomy" id="2116704"/>
    <lineage>
        <taxon>Bacteria</taxon>
        <taxon>Pseudomonadati</taxon>
        <taxon>Pseudomonadota</taxon>
        <taxon>Alphaproteobacteria</taxon>
        <taxon>Sphingomonadales</taxon>
        <taxon>Sphingomonadaceae</taxon>
        <taxon>Allosphingosinicella</taxon>
    </lineage>
</organism>
<reference evidence="2 3" key="1">
    <citation type="submission" date="2018-03" db="EMBL/GenBank/DDBJ databases">
        <title>The draft genome of Sphingosinicella sp. GL-C-18.</title>
        <authorList>
            <person name="Liu L."/>
            <person name="Li L."/>
            <person name="Liang L."/>
            <person name="Zhang X."/>
            <person name="Wang T."/>
        </authorList>
    </citation>
    <scope>NUCLEOTIDE SEQUENCE [LARGE SCALE GENOMIC DNA]</scope>
    <source>
        <strain evidence="2 3">GL-C-18</strain>
    </source>
</reference>
<accession>A0A2P7QED0</accession>
<dbReference type="InterPro" id="IPR054189">
    <property type="entry name" value="DUF6894"/>
</dbReference>